<dbReference type="RefSeq" id="WP_163671435.1">
    <property type="nucleotide sequence ID" value="NZ_QXHD01000004.1"/>
</dbReference>
<keyword evidence="2" id="KW-1185">Reference proteome</keyword>
<dbReference type="AlphaFoldDB" id="A0A6M0RX68"/>
<dbReference type="InterPro" id="IPR010328">
    <property type="entry name" value="DUF928"/>
</dbReference>
<proteinExistence type="predicted"/>
<accession>A0A6M0RX68</accession>
<name>A0A6M0RX68_9CYAN</name>
<protein>
    <submittedName>
        <fullName evidence="1">DUF928 domain-containing protein</fullName>
    </submittedName>
</protein>
<dbReference type="Pfam" id="PF06051">
    <property type="entry name" value="DUF928"/>
    <property type="match status" value="1"/>
</dbReference>
<reference evidence="1 2" key="1">
    <citation type="journal article" date="2020" name="Microb. Ecol.">
        <title>Ecogenomics of the Marine Benthic Filamentous Cyanobacterium Adonisia.</title>
        <authorList>
            <person name="Walter J.M."/>
            <person name="Coutinho F.H."/>
            <person name="Leomil L."/>
            <person name="Hargreaves P.I."/>
            <person name="Campeao M.E."/>
            <person name="Vieira V.V."/>
            <person name="Silva B.S."/>
            <person name="Fistarol G.O."/>
            <person name="Salomon P.S."/>
            <person name="Sawabe T."/>
            <person name="Mino S."/>
            <person name="Hosokawa M."/>
            <person name="Miyashita H."/>
            <person name="Maruyama F."/>
            <person name="van Verk M.C."/>
            <person name="Dutilh B.E."/>
            <person name="Thompson C.C."/>
            <person name="Thompson F.L."/>
        </authorList>
    </citation>
    <scope>NUCLEOTIDE SEQUENCE [LARGE SCALE GENOMIC DNA]</scope>
    <source>
        <strain evidence="1 2">CCMR0081</strain>
    </source>
</reference>
<evidence type="ECO:0000313" key="2">
    <source>
        <dbReference type="Proteomes" id="UP000481033"/>
    </source>
</evidence>
<sequence>MKLTNNTITPVSLPASKWLVRLTAIGVATLLGLQCCSPSIVQASEEEEVRQGLPGRRISGASRLPTSACAQNTAPLVAIVPETNLGATALAEPTLWLSVPEVKSTKQLEFYLFNAQDEIIYQTNLTVEPTADLVGLDLGVMGGAPKLEINQRYRWAASIVCNPNNRSENISVEGWVDRVEGSSLDANKLWYDHLGVLLEQMQRHPHNQDVWSQWHTLMASARLEQIVPLSVSASSVEIMLPTTEAIN</sequence>
<organism evidence="1 2">
    <name type="scientific">Adonisia turfae CCMR0081</name>
    <dbReference type="NCBI Taxonomy" id="2292702"/>
    <lineage>
        <taxon>Bacteria</taxon>
        <taxon>Bacillati</taxon>
        <taxon>Cyanobacteriota</taxon>
        <taxon>Adonisia</taxon>
        <taxon>Adonisia turfae</taxon>
    </lineage>
</organism>
<comment type="caution">
    <text evidence="1">The sequence shown here is derived from an EMBL/GenBank/DDBJ whole genome shotgun (WGS) entry which is preliminary data.</text>
</comment>
<evidence type="ECO:0000313" key="1">
    <source>
        <dbReference type="EMBL" id="NEZ60789.1"/>
    </source>
</evidence>
<gene>
    <name evidence="1" type="ORF">DXZ20_35155</name>
</gene>
<dbReference type="EMBL" id="QXHD01000004">
    <property type="protein sequence ID" value="NEZ60789.1"/>
    <property type="molecule type" value="Genomic_DNA"/>
</dbReference>
<dbReference type="Proteomes" id="UP000481033">
    <property type="component" value="Unassembled WGS sequence"/>
</dbReference>